<evidence type="ECO:0000256" key="2">
    <source>
        <dbReference type="ARBA" id="ARBA00022487"/>
    </source>
</evidence>
<dbReference type="GO" id="GO:0030600">
    <property type="term" value="F:feruloyl esterase activity"/>
    <property type="evidence" value="ECO:0007669"/>
    <property type="project" value="UniProtKB-EC"/>
</dbReference>
<evidence type="ECO:0000256" key="1">
    <source>
        <dbReference type="ARBA" id="ARBA00006249"/>
    </source>
</evidence>
<dbReference type="PANTHER" id="PTHR33938">
    <property type="entry name" value="FERULOYL ESTERASE B-RELATED"/>
    <property type="match status" value="1"/>
</dbReference>
<name>A0AAD2HD02_9AGAR</name>
<dbReference type="InterPro" id="IPR011118">
    <property type="entry name" value="Tannase/feruloyl_esterase"/>
</dbReference>
<reference evidence="11" key="1">
    <citation type="submission" date="2023-11" db="EMBL/GenBank/DDBJ databases">
        <authorList>
            <person name="De Vega J J."/>
            <person name="De Vega J J."/>
        </authorList>
    </citation>
    <scope>NUCLEOTIDE SEQUENCE</scope>
</reference>
<keyword evidence="6 10" id="KW-0378">Hydrolase</keyword>
<keyword evidence="12" id="KW-1185">Reference proteome</keyword>
<comment type="similarity">
    <text evidence="1 10">Belongs to the tannase family.</text>
</comment>
<feature type="chain" id="PRO_5041768666" description="Carboxylic ester hydrolase" evidence="10">
    <location>
        <begin position="27"/>
        <end position="525"/>
    </location>
</feature>
<keyword evidence="4" id="KW-0479">Metal-binding</keyword>
<evidence type="ECO:0000256" key="10">
    <source>
        <dbReference type="RuleBase" id="RU361238"/>
    </source>
</evidence>
<keyword evidence="2" id="KW-0719">Serine esterase</keyword>
<evidence type="ECO:0000256" key="7">
    <source>
        <dbReference type="ARBA" id="ARBA00022837"/>
    </source>
</evidence>
<dbReference type="AlphaFoldDB" id="A0AAD2HD02"/>
<keyword evidence="3" id="KW-0624">Polysaccharide degradation</keyword>
<dbReference type="GO" id="GO:0045493">
    <property type="term" value="P:xylan catabolic process"/>
    <property type="evidence" value="ECO:0007669"/>
    <property type="project" value="UniProtKB-KW"/>
</dbReference>
<protein>
    <recommendedName>
        <fullName evidence="10">Carboxylic ester hydrolase</fullName>
        <ecNumber evidence="10">3.1.1.-</ecNumber>
    </recommendedName>
</protein>
<comment type="caution">
    <text evidence="11">The sequence shown here is derived from an EMBL/GenBank/DDBJ whole genome shotgun (WGS) entry which is preliminary data.</text>
</comment>
<dbReference type="PANTHER" id="PTHR33938:SF15">
    <property type="entry name" value="FERULOYL ESTERASE B-RELATED"/>
    <property type="match status" value="1"/>
</dbReference>
<keyword evidence="5 10" id="KW-0732">Signal</keyword>
<dbReference type="EC" id="3.1.1.-" evidence="10"/>
<dbReference type="GO" id="GO:0046872">
    <property type="term" value="F:metal ion binding"/>
    <property type="evidence" value="ECO:0007669"/>
    <property type="project" value="UniProtKB-KW"/>
</dbReference>
<keyword evidence="3" id="KW-0119">Carbohydrate metabolism</keyword>
<evidence type="ECO:0000256" key="8">
    <source>
        <dbReference type="ARBA" id="ARBA00023157"/>
    </source>
</evidence>
<keyword evidence="3" id="KW-0858">Xylan degradation</keyword>
<dbReference type="EMBL" id="CAVNYO010000183">
    <property type="protein sequence ID" value="CAK5272641.1"/>
    <property type="molecule type" value="Genomic_DNA"/>
</dbReference>
<gene>
    <name evidence="11" type="ORF">MYCIT1_LOCUS18429</name>
</gene>
<comment type="catalytic activity">
    <reaction evidence="9">
        <text>feruloyl-polysaccharide + H2O = ferulate + polysaccharide.</text>
        <dbReference type="EC" id="3.1.1.73"/>
    </reaction>
</comment>
<accession>A0AAD2HD02</accession>
<evidence type="ECO:0000256" key="3">
    <source>
        <dbReference type="ARBA" id="ARBA00022651"/>
    </source>
</evidence>
<dbReference type="SUPFAM" id="SSF53474">
    <property type="entry name" value="alpha/beta-Hydrolases"/>
    <property type="match status" value="1"/>
</dbReference>
<evidence type="ECO:0000256" key="9">
    <source>
        <dbReference type="ARBA" id="ARBA00034075"/>
    </source>
</evidence>
<dbReference type="Pfam" id="PF07519">
    <property type="entry name" value="Tannase"/>
    <property type="match status" value="2"/>
</dbReference>
<evidence type="ECO:0000256" key="4">
    <source>
        <dbReference type="ARBA" id="ARBA00022723"/>
    </source>
</evidence>
<dbReference type="Gene3D" id="3.40.50.1820">
    <property type="entry name" value="alpha/beta hydrolase"/>
    <property type="match status" value="1"/>
</dbReference>
<feature type="signal peptide" evidence="10">
    <location>
        <begin position="1"/>
        <end position="26"/>
    </location>
</feature>
<evidence type="ECO:0000313" key="11">
    <source>
        <dbReference type="EMBL" id="CAK5272641.1"/>
    </source>
</evidence>
<evidence type="ECO:0000256" key="6">
    <source>
        <dbReference type="ARBA" id="ARBA00022801"/>
    </source>
</evidence>
<dbReference type="InterPro" id="IPR029058">
    <property type="entry name" value="AB_hydrolase_fold"/>
</dbReference>
<keyword evidence="7" id="KW-0106">Calcium</keyword>
<keyword evidence="8" id="KW-1015">Disulfide bond</keyword>
<sequence>MLEFLLVRLTALARLLPLMLVPDSAAYSAHAAACLALGTRADLNLTFSTTISSATYLRAGSRVKPQGTCLGPTDRVRVSADVCRVQFVVHTTNVSAVTAETWLPRPDQWEGRFLALGNSGIGGCIDYDRLQYGASLQFATVGSNNGHDGNDGRVFLDAPEVLTDFASRSVHVSTVISKQLLSAYYTRPHSKSYYLGCSTGGRQGTYAALHHPDDFDGIVAGAPATDNNHLVHWVGMLTRWAGAPDGPASPAFISTEQWGAVTAEIMRQCDALDGVVDGIVTEPDACRFRPEALLCSDGNSNCLSLEQVKVLRKIYAPLYADDELVYPRFDPGAEASPLVRWVFNGDFFIFTEHWFKYTVANTTEYDFHKYGRKELDLMDAVNPGGISTFEGDFSAFRDRGGKFLTYHGRMDPLIASGNSKRMYDLIAQTMSMSSLDSFYRLFLVPGMDHCEGGTPNAASRFGQGGPASNAKNDARHNVLWAVVDWVENGVAPDIITGTTPDGQAERDHCRYPQRSVWDGQVFRCE</sequence>
<dbReference type="Proteomes" id="UP001295794">
    <property type="component" value="Unassembled WGS sequence"/>
</dbReference>
<evidence type="ECO:0000313" key="12">
    <source>
        <dbReference type="Proteomes" id="UP001295794"/>
    </source>
</evidence>
<evidence type="ECO:0000256" key="5">
    <source>
        <dbReference type="ARBA" id="ARBA00022729"/>
    </source>
</evidence>
<organism evidence="11 12">
    <name type="scientific">Mycena citricolor</name>
    <dbReference type="NCBI Taxonomy" id="2018698"/>
    <lineage>
        <taxon>Eukaryota</taxon>
        <taxon>Fungi</taxon>
        <taxon>Dikarya</taxon>
        <taxon>Basidiomycota</taxon>
        <taxon>Agaricomycotina</taxon>
        <taxon>Agaricomycetes</taxon>
        <taxon>Agaricomycetidae</taxon>
        <taxon>Agaricales</taxon>
        <taxon>Marasmiineae</taxon>
        <taxon>Mycenaceae</taxon>
        <taxon>Mycena</taxon>
    </lineage>
</organism>
<proteinExistence type="inferred from homology"/>